<dbReference type="Gene3D" id="1.10.357.10">
    <property type="entry name" value="Tetracycline Repressor, domain 2"/>
    <property type="match status" value="1"/>
</dbReference>
<name>A0A3D4SZW0_9CORY</name>
<evidence type="ECO:0000313" key="3">
    <source>
        <dbReference type="Proteomes" id="UP000261739"/>
    </source>
</evidence>
<protein>
    <recommendedName>
        <fullName evidence="1">Tetracyclin repressor-like C-terminal domain-containing protein</fullName>
    </recommendedName>
</protein>
<accession>A0A3D4SZW0</accession>
<evidence type="ECO:0000313" key="2">
    <source>
        <dbReference type="EMBL" id="HCT14809.1"/>
    </source>
</evidence>
<gene>
    <name evidence="2" type="ORF">DIW82_08495</name>
</gene>
<evidence type="ECO:0000259" key="1">
    <source>
        <dbReference type="Pfam" id="PF17929"/>
    </source>
</evidence>
<dbReference type="RefSeq" id="WP_010121301.1">
    <property type="nucleotide sequence ID" value="NZ_DAITTW010000009.1"/>
</dbReference>
<dbReference type="STRING" id="863239.GCA_000213935_01004"/>
<organism evidence="2 3">
    <name type="scientific">Corynebacterium nuruki</name>
    <dbReference type="NCBI Taxonomy" id="1032851"/>
    <lineage>
        <taxon>Bacteria</taxon>
        <taxon>Bacillati</taxon>
        <taxon>Actinomycetota</taxon>
        <taxon>Actinomycetes</taxon>
        <taxon>Mycobacteriales</taxon>
        <taxon>Corynebacteriaceae</taxon>
        <taxon>Corynebacterium</taxon>
    </lineage>
</organism>
<dbReference type="EMBL" id="DQID01000218">
    <property type="protein sequence ID" value="HCT14809.1"/>
    <property type="molecule type" value="Genomic_DNA"/>
</dbReference>
<proteinExistence type="predicted"/>
<feature type="domain" description="Tetracyclin repressor-like C-terminal" evidence="1">
    <location>
        <begin position="32"/>
        <end position="101"/>
    </location>
</feature>
<sequence length="112" mass="11745">MVRATGAVRGSFPRQVRFQDPEAVVPDLLLVDALPALRPELTEQDALQVTAALILLTASAWPSCTPTEAAAAAFAADPALAPLHMSFTDVLGRTLTLTITGLLAERGVLPGR</sequence>
<dbReference type="Proteomes" id="UP000261739">
    <property type="component" value="Unassembled WGS sequence"/>
</dbReference>
<dbReference type="Pfam" id="PF17929">
    <property type="entry name" value="TetR_C_34"/>
    <property type="match status" value="1"/>
</dbReference>
<dbReference type="InterPro" id="IPR041483">
    <property type="entry name" value="TetR_C_34"/>
</dbReference>
<comment type="caution">
    <text evidence="2">The sequence shown here is derived from an EMBL/GenBank/DDBJ whole genome shotgun (WGS) entry which is preliminary data.</text>
</comment>
<reference evidence="2 3" key="1">
    <citation type="journal article" date="2018" name="Nat. Biotechnol.">
        <title>A standardized bacterial taxonomy based on genome phylogeny substantially revises the tree of life.</title>
        <authorList>
            <person name="Parks D.H."/>
            <person name="Chuvochina M."/>
            <person name="Waite D.W."/>
            <person name="Rinke C."/>
            <person name="Skarshewski A."/>
            <person name="Chaumeil P.A."/>
            <person name="Hugenholtz P."/>
        </authorList>
    </citation>
    <scope>NUCLEOTIDE SEQUENCE [LARGE SCALE GENOMIC DNA]</scope>
    <source>
        <strain evidence="2">UBA11247</strain>
    </source>
</reference>
<dbReference type="AlphaFoldDB" id="A0A3D4SZW0"/>